<evidence type="ECO:0000313" key="4">
    <source>
        <dbReference type="EMBL" id="PQD94728.1"/>
    </source>
</evidence>
<sequence length="319" mass="36188">MKIVSSLLPPREIQRSIREKFSEHEFHFFKQMEQVDEDLIADMEILITYAEDLHPEIIDRASSLKWISAMAAGIDRMPIETIEKRGILVTNARGIHAIPMSEFALGLMLSHVKRLADLRELQSNKTWNKWLPIGELCGKTLLVLGTGAIPEEIARLAGAFQMNVVGVNRSGRYLGEHFKKVHPIEQLNQLLPDADMVVSVLPSTPETKELLTYEHFERMKNNALFINLGRGDLMTLETLKRVLEDELVGHMALDVFPEEPLGADNLLWNYPNLTITPHLSSITENYLPRAFSIFEHNLAVYSGKADGDYLNKIDLTKGY</sequence>
<evidence type="ECO:0000256" key="2">
    <source>
        <dbReference type="ARBA" id="ARBA00023027"/>
    </source>
</evidence>
<protein>
    <submittedName>
        <fullName evidence="4">D-2-hydroxyacid dehydrogenase</fullName>
    </submittedName>
</protein>
<dbReference type="Pfam" id="PF02826">
    <property type="entry name" value="2-Hacid_dh_C"/>
    <property type="match status" value="1"/>
</dbReference>
<dbReference type="CDD" id="cd05300">
    <property type="entry name" value="2-Hacid_dh_1"/>
    <property type="match status" value="1"/>
</dbReference>
<organism evidence="4 5">
    <name type="scientific">Pradoshia eiseniae</name>
    <dbReference type="NCBI Taxonomy" id="2064768"/>
    <lineage>
        <taxon>Bacteria</taxon>
        <taxon>Bacillati</taxon>
        <taxon>Bacillota</taxon>
        <taxon>Bacilli</taxon>
        <taxon>Bacillales</taxon>
        <taxon>Bacillaceae</taxon>
        <taxon>Pradoshia</taxon>
    </lineage>
</organism>
<dbReference type="OrthoDB" id="9805416at2"/>
<proteinExistence type="predicted"/>
<dbReference type="Gene3D" id="3.40.50.720">
    <property type="entry name" value="NAD(P)-binding Rossmann-like Domain"/>
    <property type="match status" value="2"/>
</dbReference>
<keyword evidence="1" id="KW-0560">Oxidoreductase</keyword>
<evidence type="ECO:0000259" key="3">
    <source>
        <dbReference type="Pfam" id="PF02826"/>
    </source>
</evidence>
<comment type="caution">
    <text evidence="4">The sequence shown here is derived from an EMBL/GenBank/DDBJ whole genome shotgun (WGS) entry which is preliminary data.</text>
</comment>
<dbReference type="GO" id="GO:0051287">
    <property type="term" value="F:NAD binding"/>
    <property type="evidence" value="ECO:0007669"/>
    <property type="project" value="InterPro"/>
</dbReference>
<dbReference type="PANTHER" id="PTHR43333:SF1">
    <property type="entry name" value="D-ISOMER SPECIFIC 2-HYDROXYACID DEHYDROGENASE NAD-BINDING DOMAIN-CONTAINING PROTEIN"/>
    <property type="match status" value="1"/>
</dbReference>
<reference evidence="4 5" key="1">
    <citation type="submission" date="2017-12" db="EMBL/GenBank/DDBJ databases">
        <title>Taxonomic description and draft genome of Pradoshia cofamensis Gen. nov., sp. nov., a thermotolerant bacillale isolated from anterior gut of earthworm Eisenia fetida.</title>
        <authorList>
            <person name="Saha T."/>
            <person name="Chakraborty R."/>
        </authorList>
    </citation>
    <scope>NUCLEOTIDE SEQUENCE [LARGE SCALE GENOMIC DNA]</scope>
    <source>
        <strain evidence="4 5">EAG3</strain>
    </source>
</reference>
<evidence type="ECO:0000256" key="1">
    <source>
        <dbReference type="ARBA" id="ARBA00023002"/>
    </source>
</evidence>
<dbReference type="PANTHER" id="PTHR43333">
    <property type="entry name" value="2-HACID_DH_C DOMAIN-CONTAINING PROTEIN"/>
    <property type="match status" value="1"/>
</dbReference>
<dbReference type="EMBL" id="PKOZ01000007">
    <property type="protein sequence ID" value="PQD94728.1"/>
    <property type="molecule type" value="Genomic_DNA"/>
</dbReference>
<dbReference type="InterPro" id="IPR036291">
    <property type="entry name" value="NAD(P)-bd_dom_sf"/>
</dbReference>
<dbReference type="AlphaFoldDB" id="A0A2S7MYB5"/>
<gene>
    <name evidence="4" type="ORF">CYL18_12200</name>
</gene>
<accession>A0A2S7MYB5</accession>
<dbReference type="Proteomes" id="UP000239663">
    <property type="component" value="Unassembled WGS sequence"/>
</dbReference>
<dbReference type="SUPFAM" id="SSF52283">
    <property type="entry name" value="Formate/glycerate dehydrogenase catalytic domain-like"/>
    <property type="match status" value="1"/>
</dbReference>
<dbReference type="GO" id="GO:0016616">
    <property type="term" value="F:oxidoreductase activity, acting on the CH-OH group of donors, NAD or NADP as acceptor"/>
    <property type="evidence" value="ECO:0007669"/>
    <property type="project" value="InterPro"/>
</dbReference>
<dbReference type="InterPro" id="IPR006140">
    <property type="entry name" value="D-isomer_DH_NAD-bd"/>
</dbReference>
<dbReference type="SUPFAM" id="SSF51735">
    <property type="entry name" value="NAD(P)-binding Rossmann-fold domains"/>
    <property type="match status" value="1"/>
</dbReference>
<keyword evidence="2" id="KW-0520">NAD</keyword>
<name>A0A2S7MYB5_9BACI</name>
<dbReference type="RefSeq" id="WP_104849802.1">
    <property type="nucleotide sequence ID" value="NZ_PKOZ01000007.1"/>
</dbReference>
<evidence type="ECO:0000313" key="5">
    <source>
        <dbReference type="Proteomes" id="UP000239663"/>
    </source>
</evidence>
<feature type="domain" description="D-isomer specific 2-hydroxyacid dehydrogenase NAD-binding" evidence="3">
    <location>
        <begin position="105"/>
        <end position="280"/>
    </location>
</feature>
<keyword evidence="5" id="KW-1185">Reference proteome</keyword>